<name>A0A7S2A9F3_TRICV</name>
<protein>
    <submittedName>
        <fullName evidence="2">Uncharacterized protein</fullName>
    </submittedName>
</protein>
<accession>A0A7S2A9F3</accession>
<gene>
    <name evidence="2" type="ORF">OSIN01602_LOCUS22088</name>
</gene>
<evidence type="ECO:0000313" key="2">
    <source>
        <dbReference type="EMBL" id="CAD9361767.1"/>
    </source>
</evidence>
<dbReference type="AlphaFoldDB" id="A0A7S2A9F3"/>
<feature type="region of interest" description="Disordered" evidence="1">
    <location>
        <begin position="1"/>
        <end position="57"/>
    </location>
</feature>
<proteinExistence type="predicted"/>
<dbReference type="EMBL" id="HBGO01038151">
    <property type="protein sequence ID" value="CAD9361767.1"/>
    <property type="molecule type" value="Transcribed_RNA"/>
</dbReference>
<organism evidence="2">
    <name type="scientific">Trieres chinensis</name>
    <name type="common">Marine centric diatom</name>
    <name type="synonym">Odontella sinensis</name>
    <dbReference type="NCBI Taxonomy" id="1514140"/>
    <lineage>
        <taxon>Eukaryota</taxon>
        <taxon>Sar</taxon>
        <taxon>Stramenopiles</taxon>
        <taxon>Ochrophyta</taxon>
        <taxon>Bacillariophyta</taxon>
        <taxon>Mediophyceae</taxon>
        <taxon>Biddulphiophycidae</taxon>
        <taxon>Eupodiscales</taxon>
        <taxon>Parodontellaceae</taxon>
        <taxon>Trieres</taxon>
    </lineage>
</organism>
<sequence length="113" mass="12083">MALEPDQVDDSHTPPSIVSDSAVEQNVEVTNSGLRKRRSSPSLSGGGGQTGKHYWGGSLIETAKEHDGLVSKIGSDFAAETTCHGINQIFNRESGWLRSIFYAFALVMIGTCA</sequence>
<reference evidence="2" key="1">
    <citation type="submission" date="2021-01" db="EMBL/GenBank/DDBJ databases">
        <authorList>
            <person name="Corre E."/>
            <person name="Pelletier E."/>
            <person name="Niang G."/>
            <person name="Scheremetjew M."/>
            <person name="Finn R."/>
            <person name="Kale V."/>
            <person name="Holt S."/>
            <person name="Cochrane G."/>
            <person name="Meng A."/>
            <person name="Brown T."/>
            <person name="Cohen L."/>
        </authorList>
    </citation>
    <scope>NUCLEOTIDE SEQUENCE</scope>
    <source>
        <strain evidence="2">Grunow 1884</strain>
    </source>
</reference>
<evidence type="ECO:0000256" key="1">
    <source>
        <dbReference type="SAM" id="MobiDB-lite"/>
    </source>
</evidence>
<feature type="compositionally biased region" description="Polar residues" evidence="1">
    <location>
        <begin position="13"/>
        <end position="31"/>
    </location>
</feature>